<organism evidence="1 2">
    <name type="scientific">Methylocystis rosea</name>
    <dbReference type="NCBI Taxonomy" id="173366"/>
    <lineage>
        <taxon>Bacteria</taxon>
        <taxon>Pseudomonadati</taxon>
        <taxon>Pseudomonadota</taxon>
        <taxon>Alphaproteobacteria</taxon>
        <taxon>Hyphomicrobiales</taxon>
        <taxon>Methylocystaceae</taxon>
        <taxon>Methylocystis</taxon>
    </lineage>
</organism>
<evidence type="ECO:0000313" key="2">
    <source>
        <dbReference type="Proteomes" id="UP000424673"/>
    </source>
</evidence>
<reference evidence="1 2" key="1">
    <citation type="journal article" date="2021" name="AMB Express">
        <title>Isolation and characterisation of Methylocystis spp. for poly-3-hydroxybutyrate production using waste methane feedstocks.</title>
        <authorList>
            <person name="Rumah B.L."/>
            <person name="Stead C.E."/>
            <person name="Claxton Stevens B.H."/>
            <person name="Minton N.P."/>
            <person name="Grosse-Honebrink A."/>
            <person name="Zhang Y."/>
        </authorList>
    </citation>
    <scope>NUCLEOTIDE SEQUENCE [LARGE SCALE GENOMIC DNA]</scope>
    <source>
        <strain evidence="1 2">BRCS1</strain>
    </source>
</reference>
<name>A0ABX6EMI6_9HYPH</name>
<keyword evidence="1" id="KW-0614">Plasmid</keyword>
<gene>
    <name evidence="1" type="ORF">F7D13_16715</name>
</gene>
<protein>
    <recommendedName>
        <fullName evidence="3">RiboL-PSP-HEPN domain-containing protein</fullName>
    </recommendedName>
</protein>
<geneLocation type="plasmid" evidence="1 2">
    <name>unnamed1</name>
</geneLocation>
<accession>A0ABX6EMI6</accession>
<proteinExistence type="predicted"/>
<evidence type="ECO:0008006" key="3">
    <source>
        <dbReference type="Google" id="ProtNLM"/>
    </source>
</evidence>
<dbReference type="Proteomes" id="UP000424673">
    <property type="component" value="Plasmid unnamed1"/>
</dbReference>
<sequence>MVIHPTFAGAEGRYEDYIYLQMLQREWERPTAEFERFSHFADSERPSARAALVVLFWGYFETRVERLHRTAMRGLPQRVLDDELRRYSGIGSRLHDLYKIFFGTDYFEDLRAHGFSVVADLLKDIHERRNEFTHGKPQAINDATVNALVENLKGEHEAWIAVYNRRVGSQDDRGAPEG</sequence>
<dbReference type="RefSeq" id="WP_154453920.1">
    <property type="nucleotide sequence ID" value="NZ_CP044329.1"/>
</dbReference>
<keyword evidence="2" id="KW-1185">Reference proteome</keyword>
<dbReference type="EMBL" id="CP044329">
    <property type="protein sequence ID" value="QGM95755.1"/>
    <property type="molecule type" value="Genomic_DNA"/>
</dbReference>
<evidence type="ECO:0000313" key="1">
    <source>
        <dbReference type="EMBL" id="QGM95755.1"/>
    </source>
</evidence>